<reference evidence="14 15" key="1">
    <citation type="submission" date="2016-10" db="EMBL/GenBank/DDBJ databases">
        <authorList>
            <person name="de Groot N.N."/>
        </authorList>
    </citation>
    <scope>NUCLEOTIDE SEQUENCE [LARGE SCALE GENOMIC DNA]</scope>
    <source>
        <strain evidence="14 15">DSM 21668</strain>
    </source>
</reference>
<evidence type="ECO:0000256" key="6">
    <source>
        <dbReference type="ARBA" id="ARBA00023077"/>
    </source>
</evidence>
<dbReference type="SUPFAM" id="SSF49464">
    <property type="entry name" value="Carboxypeptidase regulatory domain-like"/>
    <property type="match status" value="1"/>
</dbReference>
<dbReference type="AlphaFoldDB" id="A0A1G9W8S9"/>
<comment type="subcellular location">
    <subcellularLocation>
        <location evidence="1">Cell outer membrane</location>
        <topology evidence="1">Multi-pass membrane protein</topology>
    </subcellularLocation>
</comment>
<evidence type="ECO:0000256" key="5">
    <source>
        <dbReference type="ARBA" id="ARBA00022729"/>
    </source>
</evidence>
<dbReference type="Pfam" id="PF00593">
    <property type="entry name" value="TonB_dep_Rec_b-barrel"/>
    <property type="match status" value="1"/>
</dbReference>
<dbReference type="Gene3D" id="2.170.130.10">
    <property type="entry name" value="TonB-dependent receptor, plug domain"/>
    <property type="match status" value="1"/>
</dbReference>
<evidence type="ECO:0000256" key="8">
    <source>
        <dbReference type="ARBA" id="ARBA00023170"/>
    </source>
</evidence>
<dbReference type="Pfam" id="PF13715">
    <property type="entry name" value="CarbopepD_reg_2"/>
    <property type="match status" value="1"/>
</dbReference>
<evidence type="ECO:0000256" key="10">
    <source>
        <dbReference type="RuleBase" id="RU003357"/>
    </source>
</evidence>
<evidence type="ECO:0000256" key="11">
    <source>
        <dbReference type="SAM" id="SignalP"/>
    </source>
</evidence>
<proteinExistence type="inferred from homology"/>
<evidence type="ECO:0000256" key="2">
    <source>
        <dbReference type="ARBA" id="ARBA00022448"/>
    </source>
</evidence>
<dbReference type="Pfam" id="PF07715">
    <property type="entry name" value="Plug"/>
    <property type="match status" value="1"/>
</dbReference>
<comment type="similarity">
    <text evidence="10">Belongs to the TonB-dependent receptor family.</text>
</comment>
<evidence type="ECO:0000259" key="13">
    <source>
        <dbReference type="Pfam" id="PF07715"/>
    </source>
</evidence>
<dbReference type="GO" id="GO:0009279">
    <property type="term" value="C:cell outer membrane"/>
    <property type="evidence" value="ECO:0007669"/>
    <property type="project" value="UniProtKB-SubCell"/>
</dbReference>
<dbReference type="Gene3D" id="2.60.40.1120">
    <property type="entry name" value="Carboxypeptidase-like, regulatory domain"/>
    <property type="match status" value="1"/>
</dbReference>
<dbReference type="EMBL" id="FNGS01000009">
    <property type="protein sequence ID" value="SDM80641.1"/>
    <property type="molecule type" value="Genomic_DNA"/>
</dbReference>
<feature type="domain" description="TonB-dependent receptor plug" evidence="13">
    <location>
        <begin position="155"/>
        <end position="240"/>
    </location>
</feature>
<dbReference type="Gene3D" id="2.40.170.20">
    <property type="entry name" value="TonB-dependent receptor, beta-barrel domain"/>
    <property type="match status" value="1"/>
</dbReference>
<accession>A0A1G9W8S9</accession>
<keyword evidence="3" id="KW-1134">Transmembrane beta strand</keyword>
<sequence length="809" mass="89857">MKAFYSSLLLGGILGLLCLFATSTVAQSLAASDKKIFRTLSGYVREAKTGTAMTGVHVSVPSLGVGTTTNSAGFYTLAVPAKWSVRPLIRISYSFVGYQTENLTADLNFNSDMNIELKPELTNLREVVVKSNAATRKASESVQMSSLSVPIQQVKEIPSLLGEKDVLKSLQLLPGVQKGSEGSTGLYVRGGGPDQNLILLDDAPIYHTSHLFGFFSLFNGDAIKSVDLTKGGFPAHFGGRLSSVVEMQMKDGNRDRISGEGGIGLISSRMTLEGPLKKGKSSFLISGRRTYADLILKPFVPSISDHTGYFYDLNLKATFDVTPNDFLSVSAYTGEDRFVYKTNGSVTQENGNLRWGNSAGTVRWQHRFNNALSATTSLFYSLYQSRVNMNRDVMSEDEVVTYALRNLSGIRDAGLKSDFTWNAGRQHTLRWGLALTSHQFRPSSTTMLDGASGKPSADSVALNSWEGAVYLEDTWRPAEGLQINAGLRYSGFTSEGMTYSHPEPRVSVAYSPGRNWAVKASYASMSQYIHLLSNSGIGLPTDLWVPSTPRTAPQRSQQVALGIAKDFTSGTTLTIEGFYKTMDNMVAYKEGASSLSIGNTQVAPNWEDQITYGKGWSYGAEFLLQKKVGRFTGWAGYTLSWTQQQFDELNFGKPFWARYDRRHDVSLVGIFHVNDRITLSGTWVYGTGQALTLPQGQYWVQGSNGLKKLGDAKPYYTQRVFSEYGERNNFRQAPYHRLDIGIQFHKKMGRRERTWEISFYNAYNRQNPFFYYLDAVNVSTEPQVKKIENRLKQITLFPVLPSVSYGYKF</sequence>
<dbReference type="Proteomes" id="UP000198901">
    <property type="component" value="Unassembled WGS sequence"/>
</dbReference>
<keyword evidence="15" id="KW-1185">Reference proteome</keyword>
<organism evidence="14 15">
    <name type="scientific">Siphonobacter aquaeclarae</name>
    <dbReference type="NCBI Taxonomy" id="563176"/>
    <lineage>
        <taxon>Bacteria</taxon>
        <taxon>Pseudomonadati</taxon>
        <taxon>Bacteroidota</taxon>
        <taxon>Cytophagia</taxon>
        <taxon>Cytophagales</taxon>
        <taxon>Cytophagaceae</taxon>
        <taxon>Siphonobacter</taxon>
    </lineage>
</organism>
<evidence type="ECO:0000256" key="4">
    <source>
        <dbReference type="ARBA" id="ARBA00022692"/>
    </source>
</evidence>
<keyword evidence="2" id="KW-0813">Transport</keyword>
<dbReference type="PANTHER" id="PTHR30069">
    <property type="entry name" value="TONB-DEPENDENT OUTER MEMBRANE RECEPTOR"/>
    <property type="match status" value="1"/>
</dbReference>
<dbReference type="STRING" id="563176.SAMN04488090_4283"/>
<evidence type="ECO:0000259" key="12">
    <source>
        <dbReference type="Pfam" id="PF00593"/>
    </source>
</evidence>
<dbReference type="SUPFAM" id="SSF56935">
    <property type="entry name" value="Porins"/>
    <property type="match status" value="1"/>
</dbReference>
<dbReference type="OrthoDB" id="1111684at2"/>
<dbReference type="InterPro" id="IPR039426">
    <property type="entry name" value="TonB-dep_rcpt-like"/>
</dbReference>
<evidence type="ECO:0000313" key="14">
    <source>
        <dbReference type="EMBL" id="SDM80641.1"/>
    </source>
</evidence>
<gene>
    <name evidence="14" type="ORF">SAMN04488090_4283</name>
</gene>
<keyword evidence="5 11" id="KW-0732">Signal</keyword>
<dbReference type="InterPro" id="IPR000531">
    <property type="entry name" value="Beta-barrel_TonB"/>
</dbReference>
<dbReference type="GO" id="GO:0044718">
    <property type="term" value="P:siderophore transmembrane transport"/>
    <property type="evidence" value="ECO:0007669"/>
    <property type="project" value="TreeGrafter"/>
</dbReference>
<dbReference type="InterPro" id="IPR036942">
    <property type="entry name" value="Beta-barrel_TonB_sf"/>
</dbReference>
<keyword evidence="6 10" id="KW-0798">TonB box</keyword>
<feature type="signal peptide" evidence="11">
    <location>
        <begin position="1"/>
        <end position="26"/>
    </location>
</feature>
<evidence type="ECO:0000256" key="7">
    <source>
        <dbReference type="ARBA" id="ARBA00023136"/>
    </source>
</evidence>
<feature type="domain" description="TonB-dependent receptor-like beta-barrel" evidence="12">
    <location>
        <begin position="308"/>
        <end position="764"/>
    </location>
</feature>
<keyword evidence="8 14" id="KW-0675">Receptor</keyword>
<keyword evidence="9" id="KW-0998">Cell outer membrane</keyword>
<dbReference type="InterPro" id="IPR037066">
    <property type="entry name" value="Plug_dom_sf"/>
</dbReference>
<keyword evidence="7 10" id="KW-0472">Membrane</keyword>
<dbReference type="RefSeq" id="WP_093207719.1">
    <property type="nucleotide sequence ID" value="NZ_FNGS01000009.1"/>
</dbReference>
<evidence type="ECO:0000256" key="3">
    <source>
        <dbReference type="ARBA" id="ARBA00022452"/>
    </source>
</evidence>
<dbReference type="PANTHER" id="PTHR30069:SF29">
    <property type="entry name" value="HEMOGLOBIN AND HEMOGLOBIN-HAPTOGLOBIN-BINDING PROTEIN 1-RELATED"/>
    <property type="match status" value="1"/>
</dbReference>
<evidence type="ECO:0000256" key="9">
    <source>
        <dbReference type="ARBA" id="ARBA00023237"/>
    </source>
</evidence>
<evidence type="ECO:0000256" key="1">
    <source>
        <dbReference type="ARBA" id="ARBA00004571"/>
    </source>
</evidence>
<evidence type="ECO:0000313" key="15">
    <source>
        <dbReference type="Proteomes" id="UP000198901"/>
    </source>
</evidence>
<feature type="chain" id="PRO_5011632754" evidence="11">
    <location>
        <begin position="27"/>
        <end position="809"/>
    </location>
</feature>
<keyword evidence="4" id="KW-0812">Transmembrane</keyword>
<protein>
    <submittedName>
        <fullName evidence="14">Outer membrane receptor for ferrienterochelin and colicins</fullName>
    </submittedName>
</protein>
<dbReference type="InterPro" id="IPR012910">
    <property type="entry name" value="Plug_dom"/>
</dbReference>
<dbReference type="GO" id="GO:0015344">
    <property type="term" value="F:siderophore uptake transmembrane transporter activity"/>
    <property type="evidence" value="ECO:0007669"/>
    <property type="project" value="TreeGrafter"/>
</dbReference>
<name>A0A1G9W8S9_9BACT</name>
<dbReference type="InterPro" id="IPR008969">
    <property type="entry name" value="CarboxyPept-like_regulatory"/>
</dbReference>